<gene>
    <name evidence="2" type="ORF">L9F63_015110</name>
</gene>
<dbReference type="AlphaFoldDB" id="A0AAD8A6Y8"/>
<proteinExistence type="predicted"/>
<name>A0AAD8A6Y8_DIPPU</name>
<keyword evidence="3" id="KW-1185">Reference proteome</keyword>
<keyword evidence="1" id="KW-1133">Transmembrane helix</keyword>
<reference evidence="2" key="2">
    <citation type="submission" date="2023-05" db="EMBL/GenBank/DDBJ databases">
        <authorList>
            <person name="Fouks B."/>
        </authorList>
    </citation>
    <scope>NUCLEOTIDE SEQUENCE</scope>
    <source>
        <strain evidence="2">Stay&amp;Tobe</strain>
        <tissue evidence="2">Testes</tissue>
    </source>
</reference>
<protein>
    <submittedName>
        <fullName evidence="2">Uncharacterized protein</fullName>
    </submittedName>
</protein>
<dbReference type="EMBL" id="JASPKZ010003446">
    <property type="protein sequence ID" value="KAJ9593340.1"/>
    <property type="molecule type" value="Genomic_DNA"/>
</dbReference>
<dbReference type="Proteomes" id="UP001233999">
    <property type="component" value="Unassembled WGS sequence"/>
</dbReference>
<accession>A0AAD8A6Y8</accession>
<evidence type="ECO:0000256" key="1">
    <source>
        <dbReference type="SAM" id="Phobius"/>
    </source>
</evidence>
<evidence type="ECO:0000313" key="3">
    <source>
        <dbReference type="Proteomes" id="UP001233999"/>
    </source>
</evidence>
<organism evidence="2 3">
    <name type="scientific">Diploptera punctata</name>
    <name type="common">Pacific beetle cockroach</name>
    <dbReference type="NCBI Taxonomy" id="6984"/>
    <lineage>
        <taxon>Eukaryota</taxon>
        <taxon>Metazoa</taxon>
        <taxon>Ecdysozoa</taxon>
        <taxon>Arthropoda</taxon>
        <taxon>Hexapoda</taxon>
        <taxon>Insecta</taxon>
        <taxon>Pterygota</taxon>
        <taxon>Neoptera</taxon>
        <taxon>Polyneoptera</taxon>
        <taxon>Dictyoptera</taxon>
        <taxon>Blattodea</taxon>
        <taxon>Blaberoidea</taxon>
        <taxon>Blaberidae</taxon>
        <taxon>Diplopterinae</taxon>
        <taxon>Diploptera</taxon>
    </lineage>
</organism>
<evidence type="ECO:0000313" key="2">
    <source>
        <dbReference type="EMBL" id="KAJ9593340.1"/>
    </source>
</evidence>
<reference evidence="2" key="1">
    <citation type="journal article" date="2023" name="IScience">
        <title>Live-bearing cockroach genome reveals convergent evolutionary mechanisms linked to viviparity in insects and beyond.</title>
        <authorList>
            <person name="Fouks B."/>
            <person name="Harrison M.C."/>
            <person name="Mikhailova A.A."/>
            <person name="Marchal E."/>
            <person name="English S."/>
            <person name="Carruthers M."/>
            <person name="Jennings E.C."/>
            <person name="Chiamaka E.L."/>
            <person name="Frigard R.A."/>
            <person name="Pippel M."/>
            <person name="Attardo G.M."/>
            <person name="Benoit J.B."/>
            <person name="Bornberg-Bauer E."/>
            <person name="Tobe S.S."/>
        </authorList>
    </citation>
    <scope>NUCLEOTIDE SEQUENCE</scope>
    <source>
        <strain evidence="2">Stay&amp;Tobe</strain>
    </source>
</reference>
<feature type="non-terminal residue" evidence="2">
    <location>
        <position position="97"/>
    </location>
</feature>
<feature type="non-terminal residue" evidence="2">
    <location>
        <position position="1"/>
    </location>
</feature>
<feature type="transmembrane region" description="Helical" evidence="1">
    <location>
        <begin position="6"/>
        <end position="29"/>
    </location>
</feature>
<comment type="caution">
    <text evidence="2">The sequence shown here is derived from an EMBL/GenBank/DDBJ whole genome shotgun (WGS) entry which is preliminary data.</text>
</comment>
<keyword evidence="1" id="KW-0472">Membrane</keyword>
<keyword evidence="1" id="KW-0812">Transmembrane</keyword>
<sequence>VSIWSLILTTVIGGFGVTLLALSCGGKCVKVGLEKYRVHYHGARILIIYINKPISSICIYRSPLAICSTNMERNHLHRAGQVHIYSRSNLTSTEALR</sequence>